<reference evidence="1 2" key="1">
    <citation type="submission" date="2019-07" db="EMBL/GenBank/DDBJ databases">
        <title>Finished genome of Venturia effusa.</title>
        <authorList>
            <person name="Young C.A."/>
            <person name="Cox M.P."/>
            <person name="Ganley A.R.D."/>
            <person name="David W.J."/>
        </authorList>
    </citation>
    <scope>NUCLEOTIDE SEQUENCE [LARGE SCALE GENOMIC DNA]</scope>
    <source>
        <strain evidence="2">albino</strain>
    </source>
</reference>
<proteinExistence type="predicted"/>
<protein>
    <recommendedName>
        <fullName evidence="3">Fe/B12 periplasmic-binding domain-containing protein</fullName>
    </recommendedName>
</protein>
<dbReference type="OrthoDB" id="2772415at2759"/>
<evidence type="ECO:0008006" key="3">
    <source>
        <dbReference type="Google" id="ProtNLM"/>
    </source>
</evidence>
<evidence type="ECO:0000313" key="2">
    <source>
        <dbReference type="Proteomes" id="UP000316270"/>
    </source>
</evidence>
<dbReference type="AlphaFoldDB" id="A0A517LIK7"/>
<dbReference type="EMBL" id="CP042197">
    <property type="protein sequence ID" value="QDS75473.1"/>
    <property type="molecule type" value="Genomic_DNA"/>
</dbReference>
<dbReference type="Proteomes" id="UP000316270">
    <property type="component" value="Chromosome 13"/>
</dbReference>
<keyword evidence="2" id="KW-1185">Reference proteome</keyword>
<sequence length="127" mass="13679">MASGEAKYPLGPFKLVTVNNAPERAKRLIGRVVEEVKDRYTIIHAGNADSLEAAPGLVKEIQPDLLFTASMWTAEESLKVRTEAASIVPGIKTFAIPKGLQVEKGPDAIVEFLVENIPGLLEPEGKA</sequence>
<name>A0A517LIK7_9PEZI</name>
<gene>
    <name evidence="1" type="ORF">FKW77_004411</name>
</gene>
<organism evidence="1 2">
    <name type="scientific">Venturia effusa</name>
    <dbReference type="NCBI Taxonomy" id="50376"/>
    <lineage>
        <taxon>Eukaryota</taxon>
        <taxon>Fungi</taxon>
        <taxon>Dikarya</taxon>
        <taxon>Ascomycota</taxon>
        <taxon>Pezizomycotina</taxon>
        <taxon>Dothideomycetes</taxon>
        <taxon>Pleosporomycetidae</taxon>
        <taxon>Venturiales</taxon>
        <taxon>Venturiaceae</taxon>
        <taxon>Venturia</taxon>
    </lineage>
</organism>
<accession>A0A517LIK7</accession>
<evidence type="ECO:0000313" key="1">
    <source>
        <dbReference type="EMBL" id="QDS75473.1"/>
    </source>
</evidence>